<evidence type="ECO:0000313" key="2">
    <source>
        <dbReference type="EMBL" id="CBJ26278.1"/>
    </source>
</evidence>
<dbReference type="InterPro" id="IPR052927">
    <property type="entry name" value="DCC_oxidoreductase"/>
</dbReference>
<proteinExistence type="predicted"/>
<dbReference type="InterPro" id="IPR007263">
    <property type="entry name" value="DCC1-like"/>
</dbReference>
<gene>
    <name evidence="2" type="ORF">Esi_0029_0054</name>
</gene>
<protein>
    <recommendedName>
        <fullName evidence="4">Thiol-disulphide oxidoreductase DCC</fullName>
    </recommendedName>
</protein>
<sequence>MLSTRGQGFTASHVVRSGHKATPRSVTRPVMAQQQQQSSALELVDDAAILPGIAASVFEKDARPVLLYDGVCNMCNGFVNLFLDVDTDEKFRFSALQSQTGRALLALSGRSPDDISSIVLVEQSGAAHIQSDALLRMGRLLGGPVGLVLLPGVLVPKFVRNKMYDTVADNRYSVMGKRDVCRCSDERYADRFI</sequence>
<feature type="region of interest" description="Disordered" evidence="1">
    <location>
        <begin position="1"/>
        <end position="32"/>
    </location>
</feature>
<dbReference type="EMBL" id="FN649742">
    <property type="protein sequence ID" value="CBJ26278.1"/>
    <property type="molecule type" value="Genomic_DNA"/>
</dbReference>
<accession>D7FVA6</accession>
<dbReference type="eggNOG" id="ENOG502RY7G">
    <property type="taxonomic scope" value="Eukaryota"/>
</dbReference>
<dbReference type="GO" id="GO:0015035">
    <property type="term" value="F:protein-disulfide reductase activity"/>
    <property type="evidence" value="ECO:0007669"/>
    <property type="project" value="InterPro"/>
</dbReference>
<dbReference type="OrthoDB" id="410458at2759"/>
<organism evidence="2 3">
    <name type="scientific">Ectocarpus siliculosus</name>
    <name type="common">Brown alga</name>
    <name type="synonym">Conferva siliculosa</name>
    <dbReference type="NCBI Taxonomy" id="2880"/>
    <lineage>
        <taxon>Eukaryota</taxon>
        <taxon>Sar</taxon>
        <taxon>Stramenopiles</taxon>
        <taxon>Ochrophyta</taxon>
        <taxon>PX clade</taxon>
        <taxon>Phaeophyceae</taxon>
        <taxon>Ectocarpales</taxon>
        <taxon>Ectocarpaceae</taxon>
        <taxon>Ectocarpus</taxon>
    </lineage>
</organism>
<dbReference type="InParanoid" id="D7FVA6"/>
<reference evidence="2 3" key="1">
    <citation type="journal article" date="2010" name="Nature">
        <title>The Ectocarpus genome and the independent evolution of multicellularity in brown algae.</title>
        <authorList>
            <person name="Cock J.M."/>
            <person name="Sterck L."/>
            <person name="Rouze P."/>
            <person name="Scornet D."/>
            <person name="Allen A.E."/>
            <person name="Amoutzias G."/>
            <person name="Anthouard V."/>
            <person name="Artiguenave F."/>
            <person name="Aury J.M."/>
            <person name="Badger J.H."/>
            <person name="Beszteri B."/>
            <person name="Billiau K."/>
            <person name="Bonnet E."/>
            <person name="Bothwell J.H."/>
            <person name="Bowler C."/>
            <person name="Boyen C."/>
            <person name="Brownlee C."/>
            <person name="Carrano C.J."/>
            <person name="Charrier B."/>
            <person name="Cho G.Y."/>
            <person name="Coelho S.M."/>
            <person name="Collen J."/>
            <person name="Corre E."/>
            <person name="Da Silva C."/>
            <person name="Delage L."/>
            <person name="Delaroque N."/>
            <person name="Dittami S.M."/>
            <person name="Doulbeau S."/>
            <person name="Elias M."/>
            <person name="Farnham G."/>
            <person name="Gachon C.M."/>
            <person name="Gschloessl B."/>
            <person name="Heesch S."/>
            <person name="Jabbari K."/>
            <person name="Jubin C."/>
            <person name="Kawai H."/>
            <person name="Kimura K."/>
            <person name="Kloareg B."/>
            <person name="Kupper F.C."/>
            <person name="Lang D."/>
            <person name="Le Bail A."/>
            <person name="Leblanc C."/>
            <person name="Lerouge P."/>
            <person name="Lohr M."/>
            <person name="Lopez P.J."/>
            <person name="Martens C."/>
            <person name="Maumus F."/>
            <person name="Michel G."/>
            <person name="Miranda-Saavedra D."/>
            <person name="Morales J."/>
            <person name="Moreau H."/>
            <person name="Motomura T."/>
            <person name="Nagasato C."/>
            <person name="Napoli C.A."/>
            <person name="Nelson D.R."/>
            <person name="Nyvall-Collen P."/>
            <person name="Peters A.F."/>
            <person name="Pommier C."/>
            <person name="Potin P."/>
            <person name="Poulain J."/>
            <person name="Quesneville H."/>
            <person name="Read B."/>
            <person name="Rensing S.A."/>
            <person name="Ritter A."/>
            <person name="Rousvoal S."/>
            <person name="Samanta M."/>
            <person name="Samson G."/>
            <person name="Schroeder D.C."/>
            <person name="Segurens B."/>
            <person name="Strittmatter M."/>
            <person name="Tonon T."/>
            <person name="Tregear J.W."/>
            <person name="Valentin K."/>
            <person name="von Dassow P."/>
            <person name="Yamagishi T."/>
            <person name="Van de Peer Y."/>
            <person name="Wincker P."/>
        </authorList>
    </citation>
    <scope>NUCLEOTIDE SEQUENCE [LARGE SCALE GENOMIC DNA]</scope>
    <source>
        <strain evidence="3">Ec32 / CCAP1310/4</strain>
    </source>
</reference>
<dbReference type="OMA" id="YDGVCNM"/>
<evidence type="ECO:0008006" key="4">
    <source>
        <dbReference type="Google" id="ProtNLM"/>
    </source>
</evidence>
<dbReference type="PANTHER" id="PTHR33639">
    <property type="entry name" value="THIOL-DISULFIDE OXIDOREDUCTASE DCC"/>
    <property type="match status" value="1"/>
</dbReference>
<evidence type="ECO:0000313" key="3">
    <source>
        <dbReference type="Proteomes" id="UP000002630"/>
    </source>
</evidence>
<dbReference type="STRING" id="2880.D7FVA6"/>
<dbReference type="PANTHER" id="PTHR33639:SF2">
    <property type="entry name" value="DUF393 DOMAIN-CONTAINING PROTEIN"/>
    <property type="match status" value="1"/>
</dbReference>
<dbReference type="Pfam" id="PF04134">
    <property type="entry name" value="DCC1-like"/>
    <property type="match status" value="1"/>
</dbReference>
<feature type="compositionally biased region" description="Polar residues" evidence="1">
    <location>
        <begin position="1"/>
        <end position="10"/>
    </location>
</feature>
<dbReference type="EMBL" id="FN648475">
    <property type="protein sequence ID" value="CBJ26278.1"/>
    <property type="molecule type" value="Genomic_DNA"/>
</dbReference>
<keyword evidence="3" id="KW-1185">Reference proteome</keyword>
<dbReference type="Proteomes" id="UP000002630">
    <property type="component" value="Linkage Group LG17"/>
</dbReference>
<dbReference type="AlphaFoldDB" id="D7FVA6"/>
<name>D7FVA6_ECTSI</name>
<evidence type="ECO:0000256" key="1">
    <source>
        <dbReference type="SAM" id="MobiDB-lite"/>
    </source>
</evidence>